<evidence type="ECO:0000259" key="14">
    <source>
        <dbReference type="Pfam" id="PF04565"/>
    </source>
</evidence>
<dbReference type="CDD" id="cd00653">
    <property type="entry name" value="RNA_pol_B_RPB2"/>
    <property type="match status" value="1"/>
</dbReference>
<evidence type="ECO:0000259" key="16">
    <source>
        <dbReference type="Pfam" id="PF04567"/>
    </source>
</evidence>
<dbReference type="InterPro" id="IPR007642">
    <property type="entry name" value="RNA_pol_Rpb2_2"/>
</dbReference>
<protein>
    <recommendedName>
        <fullName evidence="2">DNA-directed RNA polymerase</fullName>
        <ecNumber evidence="2">2.7.7.6</ecNumber>
    </recommendedName>
</protein>
<evidence type="ECO:0000259" key="11">
    <source>
        <dbReference type="Pfam" id="PF04560"/>
    </source>
</evidence>
<evidence type="ECO:0000256" key="6">
    <source>
        <dbReference type="ARBA" id="ARBA00022723"/>
    </source>
</evidence>
<dbReference type="SUPFAM" id="SSF64484">
    <property type="entry name" value="beta and beta-prime subunits of DNA dependent RNA-polymerase"/>
    <property type="match status" value="2"/>
</dbReference>
<dbReference type="Gene3D" id="3.90.1110.10">
    <property type="entry name" value="RNA polymerase Rpb2, domain 2"/>
    <property type="match status" value="1"/>
</dbReference>
<comment type="caution">
    <text evidence="17">The sequence shown here is derived from an EMBL/GenBank/DDBJ whole genome shotgun (WGS) entry which is preliminary data.</text>
</comment>
<evidence type="ECO:0000256" key="2">
    <source>
        <dbReference type="ARBA" id="ARBA00012418"/>
    </source>
</evidence>
<evidence type="ECO:0000256" key="3">
    <source>
        <dbReference type="ARBA" id="ARBA00022478"/>
    </source>
</evidence>
<dbReference type="Gene3D" id="2.170.16.10">
    <property type="entry name" value="Hedgehog/Intein (Hint) domain"/>
    <property type="match status" value="1"/>
</dbReference>
<dbReference type="InterPro" id="IPR037033">
    <property type="entry name" value="DNA-dir_RNAP_su2_hyb_sf"/>
</dbReference>
<feature type="domain" description="RNA polymerase beta subunit protrusion" evidence="13">
    <location>
        <begin position="40"/>
        <end position="409"/>
    </location>
</feature>
<organism evidence="17 18">
    <name type="scientific">Anaeramoeba flamelloides</name>
    <dbReference type="NCBI Taxonomy" id="1746091"/>
    <lineage>
        <taxon>Eukaryota</taxon>
        <taxon>Metamonada</taxon>
        <taxon>Anaeramoebidae</taxon>
        <taxon>Anaeramoeba</taxon>
    </lineage>
</organism>
<dbReference type="Gene3D" id="2.40.270.10">
    <property type="entry name" value="DNA-directed RNA polymerase, subunit 2, domain 6"/>
    <property type="match status" value="1"/>
</dbReference>
<dbReference type="InterPro" id="IPR037034">
    <property type="entry name" value="RNA_pol_Rpb2_2_sf"/>
</dbReference>
<dbReference type="InterPro" id="IPR007641">
    <property type="entry name" value="RNA_pol_Rpb2_7"/>
</dbReference>
<keyword evidence="18" id="KW-1185">Reference proteome</keyword>
<dbReference type="Gene3D" id="3.90.1800.10">
    <property type="entry name" value="RNA polymerase alpha subunit dimerisation domain"/>
    <property type="match status" value="1"/>
</dbReference>
<dbReference type="InterPro" id="IPR015712">
    <property type="entry name" value="DNA-dir_RNA_pol_su2"/>
</dbReference>
<dbReference type="Gene3D" id="2.40.50.150">
    <property type="match status" value="1"/>
</dbReference>
<feature type="domain" description="DNA-directed RNA polymerase subunit 2 hybrid-binding" evidence="10">
    <location>
        <begin position="1158"/>
        <end position="1301"/>
    </location>
</feature>
<dbReference type="Pfam" id="PF04560">
    <property type="entry name" value="RNA_pol_Rpb2_7"/>
    <property type="match status" value="1"/>
</dbReference>
<dbReference type="InterPro" id="IPR007647">
    <property type="entry name" value="RNA_pol_Rpb2_5"/>
</dbReference>
<evidence type="ECO:0000256" key="4">
    <source>
        <dbReference type="ARBA" id="ARBA00022679"/>
    </source>
</evidence>
<keyword evidence="4" id="KW-0808">Transferase</keyword>
<dbReference type="CDD" id="cd00081">
    <property type="entry name" value="Hint"/>
    <property type="match status" value="1"/>
</dbReference>
<sequence length="1398" mass="159309">MNEKKNKIDLSEISIDQLNKPVNKIEDKWKLLPLFMQTRGLLRQHIDSFNHFVEVDIKKIVKANSKITCDADPSFYLKYLDVNVGVPEVTEGLQKKSITPMECRLRDLTYSAPIYVDVEFMRNKTPFIKRGVVIGYLPIMLRSNNCILHGKNDKTIAKFGECTLDPGGYFVVRGVEKVILIQEQVSHNRIIISLDSQKNIVASVVSSTHERISKTAVVLKREKLYLRHNVFAIDIPLFIIMKALGITSDQEIIQMIGTSEEVYNGLSPSFEEICSQKIFTQKGALLYIHDKIRANRRPYTVSNIPYIEALDVVRSVILSHLGNGVEKNRKKAFILGLMSRRILKCTGSKSEMTDRDFYGNKRLELAGTLIGLLFEDLFKTFNVTLKRIAQRSLSRRSVASQFDIVQSIRTWTITTGLTRALSSGNWTLQRIKVERAGITQVLTRWSYISAVGMMTRITSEFEKSSKVSGPRALHTSQFGVICPSDTPEGESCGLVKNLSLITHVTNDEEPKPVEQIAFLLGVEDIETLNGEELSLENIFTVFLNGILIGVHQYPQIFLNNFRKLRRMGEIMEFISIFQNPKKRTIEISTDSGRVCRPLIIVDPNGKPRVSNKHIKKVENKELNFNDFLQEGLVEYLDVNESSNCNIALYDSDVIKGETTHLEIEPISILGVICGLIPYPHHNQSPRNTYQCSMGKQAMGAIAENELIRADTLINMLVYPMKPMVKTRVADLISFDQLPGGQNAIIAVMSYSGYDIEDAIVLNKAGLDLGFGRCIVYRKYVCQIKHYRNRTNDRLASATPNEKRVRNKFSLIDEDGICEPGLKIDDGQVMFNKQVPKNTTDTIVNVKTVEHKSSPITYRGTGGVIDRVLVTMNENTSILVKTIVRSVRRPELGDKFCYDPKTEVLTQNFGWIKFDKLTDSMKVAVLTEKKYLQYEKPLELFKFDHNNEKMYKLKNENINLLITPGHRLFINKGNLNKNDEDFNLMKIENLLNENFYFKHNSINSNPKFKINQTQWDNFINQINSINKINNLIEIFKNKSNNYNWIWKLDSIQSYDLLKSILDQKNSLTTSSIYLINQLQKLVIHSNLYCKIETLSSENKKDQTFKLKLILDQKKINLIYNSKNSTKIINNYKGNVYCCTVSSGVLLVRRKFKYCWCGNSSRHGQKGVCGIMAEKEDMPFSQDGMIPDLIMNPHGFPSRMTVGKMIELLGGKAGLMDCKFKDGTSFAGDHPEYLMKILINAGYAYSGKEILYSGRTGMPLSSYIFFGPVYYQKLKHMVMDKMHGRARGPRRVLTRQPTEGRSRDGGLRLGEMERDCLVGYGASLLLMERLMFSSDVFTATVCNKCGFIGYENWCRYCRSGQNTVKLQMPYAAKLLLQELLSMSIAPRLRLVNLNDQDLEK</sequence>
<evidence type="ECO:0000259" key="12">
    <source>
        <dbReference type="Pfam" id="PF04561"/>
    </source>
</evidence>
<dbReference type="InterPro" id="IPR007120">
    <property type="entry name" value="DNA-dir_RNAP_su2_dom"/>
</dbReference>
<dbReference type="InterPro" id="IPR006141">
    <property type="entry name" value="Intein_N"/>
</dbReference>
<evidence type="ECO:0000256" key="8">
    <source>
        <dbReference type="ARBA" id="ARBA00023163"/>
    </source>
</evidence>
<feature type="domain" description="RNA polymerase Rpb2" evidence="12">
    <location>
        <begin position="187"/>
        <end position="364"/>
    </location>
</feature>
<evidence type="ECO:0000259" key="15">
    <source>
        <dbReference type="Pfam" id="PF04566"/>
    </source>
</evidence>
<dbReference type="Pfam" id="PF04563">
    <property type="entry name" value="RNA_pol_Rpb2_1"/>
    <property type="match status" value="1"/>
</dbReference>
<feature type="domain" description="DNA-directed RNA polymerase subunit 2 hybrid-binding" evidence="10">
    <location>
        <begin position="673"/>
        <end position="896"/>
    </location>
</feature>
<feature type="domain" description="RNA polymerase Rpb2" evidence="16">
    <location>
        <begin position="624"/>
        <end position="656"/>
    </location>
</feature>
<dbReference type="EMBL" id="JAOAOG010000226">
    <property type="protein sequence ID" value="KAJ6239272.1"/>
    <property type="molecule type" value="Genomic_DNA"/>
</dbReference>
<keyword evidence="5" id="KW-0548">Nucleotidyltransferase</keyword>
<dbReference type="GO" id="GO:0000428">
    <property type="term" value="C:DNA-directed RNA polymerase complex"/>
    <property type="evidence" value="ECO:0007669"/>
    <property type="project" value="UniProtKB-KW"/>
</dbReference>
<evidence type="ECO:0000313" key="17">
    <source>
        <dbReference type="EMBL" id="KAJ6239272.1"/>
    </source>
</evidence>
<feature type="domain" description="RNA polymerase Rpb2" evidence="15">
    <location>
        <begin position="541"/>
        <end position="602"/>
    </location>
</feature>
<dbReference type="Pfam" id="PF04566">
    <property type="entry name" value="RNA_pol_Rpb2_4"/>
    <property type="match status" value="1"/>
</dbReference>
<evidence type="ECO:0000256" key="5">
    <source>
        <dbReference type="ARBA" id="ARBA00022695"/>
    </source>
</evidence>
<dbReference type="Pfam" id="PF04567">
    <property type="entry name" value="RNA_pol_Rpb2_5"/>
    <property type="match status" value="1"/>
</dbReference>
<dbReference type="Pfam" id="PF00562">
    <property type="entry name" value="RNA_pol_Rpb2_6"/>
    <property type="match status" value="2"/>
</dbReference>
<evidence type="ECO:0000256" key="7">
    <source>
        <dbReference type="ARBA" id="ARBA00022833"/>
    </source>
</evidence>
<dbReference type="EC" id="2.7.7.6" evidence="2"/>
<evidence type="ECO:0000256" key="1">
    <source>
        <dbReference type="ARBA" id="ARBA00006835"/>
    </source>
</evidence>
<reference evidence="17" key="1">
    <citation type="submission" date="2022-08" db="EMBL/GenBank/DDBJ databases">
        <title>Novel sulfate-reducing endosymbionts in the free-living metamonad Anaeramoeba.</title>
        <authorList>
            <person name="Jerlstrom-Hultqvist J."/>
            <person name="Cepicka I."/>
            <person name="Gallot-Lavallee L."/>
            <person name="Salas-Leiva D."/>
            <person name="Curtis B.A."/>
            <person name="Zahonova K."/>
            <person name="Pipaliya S."/>
            <person name="Dacks J."/>
            <person name="Roger A.J."/>
        </authorList>
    </citation>
    <scope>NUCLEOTIDE SEQUENCE</scope>
    <source>
        <strain evidence="17">Schooner1</strain>
    </source>
</reference>
<feature type="domain" description="RNA polymerase Rpb2" evidence="11">
    <location>
        <begin position="1303"/>
        <end position="1387"/>
    </location>
</feature>
<dbReference type="InterPro" id="IPR036844">
    <property type="entry name" value="Hint_dom_sf"/>
</dbReference>
<dbReference type="Gene3D" id="3.90.1100.10">
    <property type="match status" value="1"/>
</dbReference>
<keyword evidence="8" id="KW-0804">Transcription</keyword>
<dbReference type="SUPFAM" id="SSF51294">
    <property type="entry name" value="Hedgehog/intein (Hint) domain"/>
    <property type="match status" value="1"/>
</dbReference>
<dbReference type="InterPro" id="IPR007644">
    <property type="entry name" value="RNA_pol_bsu_protrusion"/>
</dbReference>
<proteinExistence type="inferred from homology"/>
<evidence type="ECO:0000313" key="18">
    <source>
        <dbReference type="Proteomes" id="UP001150062"/>
    </source>
</evidence>
<evidence type="ECO:0000259" key="13">
    <source>
        <dbReference type="Pfam" id="PF04563"/>
    </source>
</evidence>
<dbReference type="Pfam" id="PF04565">
    <property type="entry name" value="RNA_pol_Rpb2_3"/>
    <property type="match status" value="1"/>
</dbReference>
<dbReference type="Proteomes" id="UP001150062">
    <property type="component" value="Unassembled WGS sequence"/>
</dbReference>
<dbReference type="InterPro" id="IPR007645">
    <property type="entry name" value="RNA_pol_Rpb2_3"/>
</dbReference>
<keyword evidence="7" id="KW-0862">Zinc</keyword>
<dbReference type="Pfam" id="PF04561">
    <property type="entry name" value="RNA_pol_Rpb2_2"/>
    <property type="match status" value="1"/>
</dbReference>
<dbReference type="InterPro" id="IPR014724">
    <property type="entry name" value="RNA_pol_RPB2_OB-fold"/>
</dbReference>
<feature type="domain" description="RNA polymerase Rpb2" evidence="14">
    <location>
        <begin position="440"/>
        <end position="504"/>
    </location>
</feature>
<dbReference type="PROSITE" id="PS50817">
    <property type="entry name" value="INTEIN_N_TER"/>
    <property type="match status" value="1"/>
</dbReference>
<dbReference type="Gene3D" id="3.90.1070.20">
    <property type="match status" value="1"/>
</dbReference>
<gene>
    <name evidence="17" type="ORF">M0813_25154</name>
</gene>
<keyword evidence="3 17" id="KW-0240">DNA-directed RNA polymerase</keyword>
<evidence type="ECO:0000259" key="10">
    <source>
        <dbReference type="Pfam" id="PF00562"/>
    </source>
</evidence>
<evidence type="ECO:0000256" key="9">
    <source>
        <dbReference type="RuleBase" id="RU000434"/>
    </source>
</evidence>
<dbReference type="PANTHER" id="PTHR20856">
    <property type="entry name" value="DNA-DIRECTED RNA POLYMERASE I SUBUNIT 2"/>
    <property type="match status" value="1"/>
</dbReference>
<dbReference type="InterPro" id="IPR007646">
    <property type="entry name" value="RNA_pol_Rpb2_4"/>
</dbReference>
<keyword evidence="6" id="KW-0479">Metal-binding</keyword>
<comment type="similarity">
    <text evidence="1 9">Belongs to the RNA polymerase beta chain family.</text>
</comment>
<accession>A0ABQ8Y374</accession>
<name>A0ABQ8Y374_9EUKA</name>